<feature type="region of interest" description="Disordered" evidence="4">
    <location>
        <begin position="68"/>
        <end position="333"/>
    </location>
</feature>
<gene>
    <name evidence="6" type="ORF">K452DRAFT_316908</name>
</gene>
<dbReference type="Pfam" id="PF24245">
    <property type="entry name" value="INO80F"/>
    <property type="match status" value="1"/>
</dbReference>
<dbReference type="RefSeq" id="XP_033399891.1">
    <property type="nucleotide sequence ID" value="XM_033544014.1"/>
</dbReference>
<evidence type="ECO:0000313" key="6">
    <source>
        <dbReference type="EMBL" id="KAF2144179.1"/>
    </source>
</evidence>
<reference evidence="6" key="1">
    <citation type="journal article" date="2020" name="Stud. Mycol.">
        <title>101 Dothideomycetes genomes: a test case for predicting lifestyles and emergence of pathogens.</title>
        <authorList>
            <person name="Haridas S."/>
            <person name="Albert R."/>
            <person name="Binder M."/>
            <person name="Bloem J."/>
            <person name="Labutti K."/>
            <person name="Salamov A."/>
            <person name="Andreopoulos B."/>
            <person name="Baker S."/>
            <person name="Barry K."/>
            <person name="Bills G."/>
            <person name="Bluhm B."/>
            <person name="Cannon C."/>
            <person name="Castanera R."/>
            <person name="Culley D."/>
            <person name="Daum C."/>
            <person name="Ezra D."/>
            <person name="Gonzalez J."/>
            <person name="Henrissat B."/>
            <person name="Kuo A."/>
            <person name="Liang C."/>
            <person name="Lipzen A."/>
            <person name="Lutzoni F."/>
            <person name="Magnuson J."/>
            <person name="Mondo S."/>
            <person name="Nolan M."/>
            <person name="Ohm R."/>
            <person name="Pangilinan J."/>
            <person name="Park H.-J."/>
            <person name="Ramirez L."/>
            <person name="Alfaro M."/>
            <person name="Sun H."/>
            <person name="Tritt A."/>
            <person name="Yoshinaga Y."/>
            <person name="Zwiers L.-H."/>
            <person name="Turgeon B."/>
            <person name="Goodwin S."/>
            <person name="Spatafora J."/>
            <person name="Crous P."/>
            <person name="Grigoriev I."/>
        </authorList>
    </citation>
    <scope>NUCLEOTIDE SEQUENCE</scope>
    <source>
        <strain evidence="6">CBS 121167</strain>
    </source>
</reference>
<evidence type="ECO:0000256" key="1">
    <source>
        <dbReference type="ARBA" id="ARBA00004123"/>
    </source>
</evidence>
<evidence type="ECO:0000256" key="4">
    <source>
        <dbReference type="SAM" id="MobiDB-lite"/>
    </source>
</evidence>
<name>A0A6A6BJ64_9PEZI</name>
<evidence type="ECO:0000313" key="7">
    <source>
        <dbReference type="Proteomes" id="UP000799438"/>
    </source>
</evidence>
<dbReference type="GO" id="GO:0005634">
    <property type="term" value="C:nucleus"/>
    <property type="evidence" value="ECO:0007669"/>
    <property type="project" value="UniProtKB-SubCell"/>
</dbReference>
<keyword evidence="3" id="KW-0175">Coiled coil</keyword>
<feature type="coiled-coil region" evidence="3">
    <location>
        <begin position="23"/>
        <end position="50"/>
    </location>
</feature>
<dbReference type="InterPro" id="IPR056513">
    <property type="entry name" value="INO80F"/>
</dbReference>
<evidence type="ECO:0000259" key="5">
    <source>
        <dbReference type="Pfam" id="PF24245"/>
    </source>
</evidence>
<organism evidence="6 7">
    <name type="scientific">Aplosporella prunicola CBS 121167</name>
    <dbReference type="NCBI Taxonomy" id="1176127"/>
    <lineage>
        <taxon>Eukaryota</taxon>
        <taxon>Fungi</taxon>
        <taxon>Dikarya</taxon>
        <taxon>Ascomycota</taxon>
        <taxon>Pezizomycotina</taxon>
        <taxon>Dothideomycetes</taxon>
        <taxon>Dothideomycetes incertae sedis</taxon>
        <taxon>Botryosphaeriales</taxon>
        <taxon>Aplosporellaceae</taxon>
        <taxon>Aplosporella</taxon>
    </lineage>
</organism>
<dbReference type="EMBL" id="ML995480">
    <property type="protein sequence ID" value="KAF2144179.1"/>
    <property type="molecule type" value="Genomic_DNA"/>
</dbReference>
<feature type="compositionally biased region" description="Low complexity" evidence="4">
    <location>
        <begin position="301"/>
        <end position="310"/>
    </location>
</feature>
<feature type="compositionally biased region" description="Basic and acidic residues" evidence="4">
    <location>
        <begin position="279"/>
        <end position="289"/>
    </location>
</feature>
<keyword evidence="7" id="KW-1185">Reference proteome</keyword>
<feature type="domain" description="INO80 complex subunit F" evidence="5">
    <location>
        <begin position="19"/>
        <end position="65"/>
    </location>
</feature>
<feature type="compositionally biased region" description="Gly residues" evidence="4">
    <location>
        <begin position="311"/>
        <end position="333"/>
    </location>
</feature>
<dbReference type="GeneID" id="54301511"/>
<keyword evidence="2" id="KW-0539">Nucleus</keyword>
<accession>A0A6A6BJ64</accession>
<evidence type="ECO:0000256" key="2">
    <source>
        <dbReference type="ARBA" id="ARBA00023242"/>
    </source>
</evidence>
<feature type="compositionally biased region" description="Gly residues" evidence="4">
    <location>
        <begin position="231"/>
        <end position="241"/>
    </location>
</feature>
<dbReference type="OrthoDB" id="10070927at2759"/>
<dbReference type="Proteomes" id="UP000799438">
    <property type="component" value="Unassembled WGS sequence"/>
</dbReference>
<evidence type="ECO:0000256" key="3">
    <source>
        <dbReference type="SAM" id="Coils"/>
    </source>
</evidence>
<comment type="subcellular location">
    <subcellularLocation>
        <location evidence="1">Nucleus</location>
    </subcellularLocation>
</comment>
<sequence length="333" mass="33717">MPPADPSGTPLPPSVEAAYYRKCIALKRRLNEIEANNDAARVRKRRLDRAIMKMRLERAFLMERLSERMAPNVDESDRSTSPPPTPQEKPTRSKRTARQKTPPAESHHSGSLPPHHSPSAASNPSQPHLHAMPPLPPSTQSTPDPHRTTGGLFNFSGPGNPPPPALTPLGVNGTPGTPFSGHHAAGAHVQHPGMPITHGLPLPQPQFLDGPPPGGAPAGGPASTTSSFDRGSGGSGAGAENGGSAPPPAGAEYGRPFAPAHLGAGGGATGEMMSAGPEIRTDANGERRIGSAGADAEMRDAPGAAGFSDAGAGGAAGAPGATGPGGGFTAVNR</sequence>
<proteinExistence type="predicted"/>
<feature type="compositionally biased region" description="Low complexity" evidence="4">
    <location>
        <begin position="109"/>
        <end position="128"/>
    </location>
</feature>
<protein>
    <recommendedName>
        <fullName evidence="5">INO80 complex subunit F domain-containing protein</fullName>
    </recommendedName>
</protein>
<dbReference type="AlphaFoldDB" id="A0A6A6BJ64"/>